<dbReference type="Pfam" id="PF03629">
    <property type="entry name" value="SASA"/>
    <property type="match status" value="1"/>
</dbReference>
<dbReference type="EMBL" id="WQKZ01000001">
    <property type="protein sequence ID" value="MVN74959.1"/>
    <property type="molecule type" value="Genomic_DNA"/>
</dbReference>
<dbReference type="PANTHER" id="PTHR31988:SF19">
    <property type="entry name" value="9-O-ACETYL-N-ACETYLNEURAMINIC ACID DEACETYLASE-RELATED"/>
    <property type="match status" value="1"/>
</dbReference>
<evidence type="ECO:0000259" key="2">
    <source>
        <dbReference type="Pfam" id="PF03629"/>
    </source>
</evidence>
<gene>
    <name evidence="3" type="ORF">GO988_01325</name>
</gene>
<dbReference type="SUPFAM" id="SSF52266">
    <property type="entry name" value="SGNH hydrolase"/>
    <property type="match status" value="1"/>
</dbReference>
<dbReference type="Proteomes" id="UP000441336">
    <property type="component" value="Unassembled WGS sequence"/>
</dbReference>
<accession>A0A7K1T971</accession>
<protein>
    <submittedName>
        <fullName evidence="3">Sialate O-acetylesterase</fullName>
    </submittedName>
</protein>
<evidence type="ECO:0000256" key="1">
    <source>
        <dbReference type="ARBA" id="ARBA00022801"/>
    </source>
</evidence>
<evidence type="ECO:0000313" key="3">
    <source>
        <dbReference type="EMBL" id="MVN74959.1"/>
    </source>
</evidence>
<dbReference type="GO" id="GO:0016788">
    <property type="term" value="F:hydrolase activity, acting on ester bonds"/>
    <property type="evidence" value="ECO:0007669"/>
    <property type="project" value="UniProtKB-ARBA"/>
</dbReference>
<dbReference type="Gene3D" id="3.40.50.1110">
    <property type="entry name" value="SGNH hydrolase"/>
    <property type="match status" value="1"/>
</dbReference>
<reference evidence="3 4" key="1">
    <citation type="submission" date="2019-12" db="EMBL/GenBank/DDBJ databases">
        <title>Hymenobacter sp. HMF4947 Genome sequencing and assembly.</title>
        <authorList>
            <person name="Kang H."/>
            <person name="Cha I."/>
            <person name="Kim H."/>
            <person name="Joh K."/>
        </authorList>
    </citation>
    <scope>NUCLEOTIDE SEQUENCE [LARGE SCALE GENOMIC DNA]</scope>
    <source>
        <strain evidence="3 4">HMF4947</strain>
    </source>
</reference>
<keyword evidence="1" id="KW-0378">Hydrolase</keyword>
<dbReference type="PANTHER" id="PTHR31988">
    <property type="entry name" value="ESTERASE, PUTATIVE (DUF303)-RELATED"/>
    <property type="match status" value="1"/>
</dbReference>
<dbReference type="AlphaFoldDB" id="A0A7K1T971"/>
<dbReference type="InterPro" id="IPR036514">
    <property type="entry name" value="SGNH_hydro_sf"/>
</dbReference>
<comment type="caution">
    <text evidence="3">The sequence shown here is derived from an EMBL/GenBank/DDBJ whole genome shotgun (WGS) entry which is preliminary data.</text>
</comment>
<dbReference type="InterPro" id="IPR052940">
    <property type="entry name" value="Carb_Esterase_6"/>
</dbReference>
<sequence length="289" mass="30816">MMRRNLLWLGGWALALLPAAGLRAQALKPRVREVVHPPAQRSKFRLYLLVGQSNMAGRGTVEAQDTLPNRHVLRLNPAGQWEVAKDPLHFDKPVAGVGPGLAFGRAMAAADTSLVIGLIPCAVGGSGIDAWAPGAYFAGTQTHPYDDALARARTAQATGTLAGIIWHQGETDSNPDKSPAYAAKLAALIAQFRADLPGPTLPFVAGQLPAFQFTKTGPDGVAHPNPDAGRVNEAVAGLGQTVRYYAFVPANGTTDRGDQLHFDAASTRLLGRRYAQAMLRLQRQAPRRP</sequence>
<proteinExistence type="predicted"/>
<feature type="domain" description="Sialate O-acetylesterase" evidence="2">
    <location>
        <begin position="44"/>
        <end position="279"/>
    </location>
</feature>
<dbReference type="RefSeq" id="WP_157561729.1">
    <property type="nucleotide sequence ID" value="NZ_WQKZ01000001.1"/>
</dbReference>
<organism evidence="3 4">
    <name type="scientific">Hymenobacter ginkgonis</name>
    <dbReference type="NCBI Taxonomy" id="2682976"/>
    <lineage>
        <taxon>Bacteria</taxon>
        <taxon>Pseudomonadati</taxon>
        <taxon>Bacteroidota</taxon>
        <taxon>Cytophagia</taxon>
        <taxon>Cytophagales</taxon>
        <taxon>Hymenobacteraceae</taxon>
        <taxon>Hymenobacter</taxon>
    </lineage>
</organism>
<keyword evidence="4" id="KW-1185">Reference proteome</keyword>
<dbReference type="InterPro" id="IPR005181">
    <property type="entry name" value="SASA"/>
</dbReference>
<evidence type="ECO:0000313" key="4">
    <source>
        <dbReference type="Proteomes" id="UP000441336"/>
    </source>
</evidence>
<name>A0A7K1T971_9BACT</name>